<dbReference type="EMBL" id="JAYKXN010000004">
    <property type="protein sequence ID" value="KAK7292773.1"/>
    <property type="molecule type" value="Genomic_DNA"/>
</dbReference>
<gene>
    <name evidence="1" type="ORF">RJT34_15626</name>
</gene>
<protein>
    <submittedName>
        <fullName evidence="1">Uncharacterized protein</fullName>
    </submittedName>
</protein>
<name>A0AAN9PBL4_CLITE</name>
<dbReference type="AlphaFoldDB" id="A0AAN9PBL4"/>
<sequence length="71" mass="8073">MPVTKGMVIIDMKILDTLYCTVSHLAIIWHFVIGMYKLCTIDMPKSQGLENLTAGDINIRTYENLHDNGFD</sequence>
<dbReference type="Proteomes" id="UP001359559">
    <property type="component" value="Unassembled WGS sequence"/>
</dbReference>
<accession>A0AAN9PBL4</accession>
<proteinExistence type="predicted"/>
<comment type="caution">
    <text evidence="1">The sequence shown here is derived from an EMBL/GenBank/DDBJ whole genome shotgun (WGS) entry which is preliminary data.</text>
</comment>
<evidence type="ECO:0000313" key="1">
    <source>
        <dbReference type="EMBL" id="KAK7292773.1"/>
    </source>
</evidence>
<reference evidence="1 2" key="1">
    <citation type="submission" date="2024-01" db="EMBL/GenBank/DDBJ databases">
        <title>The genomes of 5 underutilized Papilionoideae crops provide insights into root nodulation and disease resistance.</title>
        <authorList>
            <person name="Yuan L."/>
        </authorList>
    </citation>
    <scope>NUCLEOTIDE SEQUENCE [LARGE SCALE GENOMIC DNA]</scope>
    <source>
        <strain evidence="1">LY-2023</strain>
        <tissue evidence="1">Leaf</tissue>
    </source>
</reference>
<keyword evidence="2" id="KW-1185">Reference proteome</keyword>
<organism evidence="1 2">
    <name type="scientific">Clitoria ternatea</name>
    <name type="common">Butterfly pea</name>
    <dbReference type="NCBI Taxonomy" id="43366"/>
    <lineage>
        <taxon>Eukaryota</taxon>
        <taxon>Viridiplantae</taxon>
        <taxon>Streptophyta</taxon>
        <taxon>Embryophyta</taxon>
        <taxon>Tracheophyta</taxon>
        <taxon>Spermatophyta</taxon>
        <taxon>Magnoliopsida</taxon>
        <taxon>eudicotyledons</taxon>
        <taxon>Gunneridae</taxon>
        <taxon>Pentapetalae</taxon>
        <taxon>rosids</taxon>
        <taxon>fabids</taxon>
        <taxon>Fabales</taxon>
        <taxon>Fabaceae</taxon>
        <taxon>Papilionoideae</taxon>
        <taxon>50 kb inversion clade</taxon>
        <taxon>NPAAA clade</taxon>
        <taxon>indigoferoid/millettioid clade</taxon>
        <taxon>Phaseoleae</taxon>
        <taxon>Clitoria</taxon>
    </lineage>
</organism>
<evidence type="ECO:0000313" key="2">
    <source>
        <dbReference type="Proteomes" id="UP001359559"/>
    </source>
</evidence>